<keyword evidence="5" id="KW-1185">Reference proteome</keyword>
<dbReference type="CDD" id="cd00845">
    <property type="entry name" value="MPP_UshA_N_like"/>
    <property type="match status" value="1"/>
</dbReference>
<proteinExistence type="predicted"/>
<dbReference type="InterPro" id="IPR006179">
    <property type="entry name" value="5_nucleotidase/apyrase"/>
</dbReference>
<dbReference type="InterPro" id="IPR008334">
    <property type="entry name" value="5'-Nucleotdase_C"/>
</dbReference>
<dbReference type="GO" id="GO:0016787">
    <property type="term" value="F:hydrolase activity"/>
    <property type="evidence" value="ECO:0007669"/>
    <property type="project" value="InterPro"/>
</dbReference>
<dbReference type="PRINTS" id="PR01607">
    <property type="entry name" value="APYRASEFAMLY"/>
</dbReference>
<dbReference type="InterPro" id="IPR036907">
    <property type="entry name" value="5'-Nucleotdase_C_sf"/>
</dbReference>
<dbReference type="EMBL" id="CP104003">
    <property type="protein sequence ID" value="UWM56281.1"/>
    <property type="molecule type" value="Genomic_DNA"/>
</dbReference>
<sequence length="473" mass="50929">MSLRLLHYSDVENAYDDPERVGRLAGTIRDLDGPDAIVCGTGDTTAPGVLALQTRGEQAIDFYERVGTAVETFGNHDFDFGYERTLELVERSPQHWLSANVYHPADAGTATDGGDARADERFGDAVGVDPLAVHTVNGHRVGFFGLTDPSTPDINPHARALAFTDPVVEAERAVAELRERGVDFVVCLSHLGRGDEELAASVDVDVVLGGHVHSERVEYVDDTVLTRPGVNGRVALEVSLPDKEVTRHLADDGPVDEPLATRLRDRFDTTGLTDVLATVEDPVERTEKTCFRGESRIGNFVADAYRWAAREAGYPEPIVGLQNSGGIREGPALAGEVTLADLVSVIPFEEGVAVLELTGDELLGTLAEADASVGFGDAEADWWHAHVSNVRLEYDHGDGELVSATVAGDPVDPTATYRVATSEYLLHTAGEFPSLHEGQRVDTLDTQYEVLAAYARAVGVDPELEGRIVRTGL</sequence>
<evidence type="ECO:0000313" key="5">
    <source>
        <dbReference type="Proteomes" id="UP001057580"/>
    </source>
</evidence>
<dbReference type="AlphaFoldDB" id="A0A9E7U9T3"/>
<accession>A0A9E7U9T3</accession>
<gene>
    <name evidence="4" type="ORF">N0B31_08285</name>
</gene>
<evidence type="ECO:0000256" key="1">
    <source>
        <dbReference type="ARBA" id="ARBA00022729"/>
    </source>
</evidence>
<dbReference type="KEGG" id="ssai:N0B31_08285"/>
<dbReference type="Proteomes" id="UP001057580">
    <property type="component" value="Chromosome"/>
</dbReference>
<dbReference type="Gene3D" id="3.90.780.10">
    <property type="entry name" value="5'-Nucleotidase, C-terminal domain"/>
    <property type="match status" value="1"/>
</dbReference>
<dbReference type="Pfam" id="PF02872">
    <property type="entry name" value="5_nucleotid_C"/>
    <property type="match status" value="1"/>
</dbReference>
<reference evidence="4" key="1">
    <citation type="submission" date="2022-09" db="EMBL/GenBank/DDBJ databases">
        <title>Diverse halophilic archaea isolated from saline environments.</title>
        <authorList>
            <person name="Cui H.-L."/>
        </authorList>
    </citation>
    <scope>NUCLEOTIDE SEQUENCE</scope>
    <source>
        <strain evidence="4">ZS-35-S2</strain>
    </source>
</reference>
<dbReference type="InterPro" id="IPR029052">
    <property type="entry name" value="Metallo-depent_PP-like"/>
</dbReference>
<dbReference type="Gene3D" id="3.60.21.10">
    <property type="match status" value="1"/>
</dbReference>
<keyword evidence="1" id="KW-0732">Signal</keyword>
<dbReference type="Pfam" id="PF00149">
    <property type="entry name" value="Metallophos"/>
    <property type="match status" value="1"/>
</dbReference>
<evidence type="ECO:0000313" key="4">
    <source>
        <dbReference type="EMBL" id="UWM56281.1"/>
    </source>
</evidence>
<feature type="domain" description="Calcineurin-like phosphoesterase" evidence="2">
    <location>
        <begin position="3"/>
        <end position="214"/>
    </location>
</feature>
<name>A0A9E7U9T3_9EURY</name>
<evidence type="ECO:0000259" key="2">
    <source>
        <dbReference type="Pfam" id="PF00149"/>
    </source>
</evidence>
<dbReference type="GO" id="GO:0009166">
    <property type="term" value="P:nucleotide catabolic process"/>
    <property type="evidence" value="ECO:0007669"/>
    <property type="project" value="InterPro"/>
</dbReference>
<organism evidence="4 5">
    <name type="scientific">Salinirubellus salinus</name>
    <dbReference type="NCBI Taxonomy" id="1364945"/>
    <lineage>
        <taxon>Archaea</taxon>
        <taxon>Methanobacteriati</taxon>
        <taxon>Methanobacteriota</taxon>
        <taxon>Stenosarchaea group</taxon>
        <taxon>Halobacteria</taxon>
        <taxon>Halobacteriales</taxon>
        <taxon>Natronomonadaceae</taxon>
        <taxon>Salinirubellus</taxon>
    </lineage>
</organism>
<feature type="domain" description="5'-Nucleotidase C-terminal" evidence="3">
    <location>
        <begin position="277"/>
        <end position="435"/>
    </location>
</feature>
<dbReference type="PANTHER" id="PTHR11575:SF24">
    <property type="entry name" value="5'-NUCLEOTIDASE"/>
    <property type="match status" value="1"/>
</dbReference>
<dbReference type="SUPFAM" id="SSF56300">
    <property type="entry name" value="Metallo-dependent phosphatases"/>
    <property type="match status" value="1"/>
</dbReference>
<evidence type="ECO:0000259" key="3">
    <source>
        <dbReference type="Pfam" id="PF02872"/>
    </source>
</evidence>
<protein>
    <submittedName>
        <fullName evidence="4">5'-nucleotidase C-terminal domain-containing protein</fullName>
    </submittedName>
</protein>
<dbReference type="SUPFAM" id="SSF55816">
    <property type="entry name" value="5'-nucleotidase (syn. UDP-sugar hydrolase), C-terminal domain"/>
    <property type="match status" value="1"/>
</dbReference>
<dbReference type="PANTHER" id="PTHR11575">
    <property type="entry name" value="5'-NUCLEOTIDASE-RELATED"/>
    <property type="match status" value="1"/>
</dbReference>
<dbReference type="InterPro" id="IPR004843">
    <property type="entry name" value="Calcineurin-like_PHP"/>
</dbReference>
<dbReference type="GeneID" id="74942413"/>
<dbReference type="RefSeq" id="WP_260643395.1">
    <property type="nucleotide sequence ID" value="NZ_CP104003.1"/>
</dbReference>